<dbReference type="EMBL" id="KP661143">
    <property type="protein sequence ID" value="AKT73402.1"/>
    <property type="molecule type" value="Genomic_DNA"/>
</dbReference>
<name>A0A0K1H168_9MYRT</name>
<protein>
    <submittedName>
        <fullName evidence="1">Abscisic stress ripening protein</fullName>
    </submittedName>
</protein>
<accession>A0A0K1H168</accession>
<organism evidence="1">
    <name type="scientific">Lumnitzera littorea</name>
    <dbReference type="NCBI Taxonomy" id="99437"/>
    <lineage>
        <taxon>Eukaryota</taxon>
        <taxon>Viridiplantae</taxon>
        <taxon>Streptophyta</taxon>
        <taxon>Embryophyta</taxon>
        <taxon>Tracheophyta</taxon>
        <taxon>Spermatophyta</taxon>
        <taxon>Magnoliopsida</taxon>
        <taxon>eudicotyledons</taxon>
        <taxon>Gunneridae</taxon>
        <taxon>Pentapetalae</taxon>
        <taxon>rosids</taxon>
        <taxon>malvids</taxon>
        <taxon>Myrtales</taxon>
        <taxon>Combretaceae</taxon>
        <taxon>Lumnitzera</taxon>
    </lineage>
</organism>
<feature type="non-terminal residue" evidence="1">
    <location>
        <position position="1"/>
    </location>
</feature>
<feature type="non-terminal residue" evidence="1">
    <location>
        <position position="61"/>
    </location>
</feature>
<evidence type="ECO:0000313" key="1">
    <source>
        <dbReference type="EMBL" id="AKT73402.1"/>
    </source>
</evidence>
<reference evidence="1" key="1">
    <citation type="submission" date="2015-01" db="EMBL/GenBank/DDBJ databases">
        <title>Recent population admixture at the southern South China Sea revealed by both Illumina and Sanger sequencing.</title>
        <authorList>
            <person name="Li J."/>
            <person name="Yang Y."/>
            <person name="Fang L."/>
            <person name="Guo M."/>
            <person name="Zhou R."/>
            <person name="Shi S."/>
        </authorList>
    </citation>
    <scope>NUCLEOTIDE SEQUENCE</scope>
    <source>
        <strain evidence="1">Lt265</strain>
    </source>
</reference>
<dbReference type="AlphaFoldDB" id="A0A0K1H168"/>
<proteinExistence type="predicted"/>
<sequence>QKVTRKPPLWKLPNRNMIIKGRKSTTNTLSTLVNLVPLLLAPMLCTRSMKRRRIQSMHTGT</sequence>